<dbReference type="AlphaFoldDB" id="A0AA39II26"/>
<name>A0AA39II26_9BILA</name>
<feature type="region of interest" description="Disordered" evidence="1">
    <location>
        <begin position="1"/>
        <end position="43"/>
    </location>
</feature>
<sequence>MSQNSIATSEEKKKQENSDEQHSDQENVPESDDSSSSDEEELATEVAKDIVQIPLVNLLICKLLSAKMPEVPAEERGRNKDPLSRPTAPLIEVEPTPDEIFKLHLFMGDYVDRGAQGIEVAMFLLALKIKFPTKVFLLLGNHEDRHTMMAYGFYDECMKRYADSGEEIAEKVFNTFITVFNYLPLSAQIDGVILCMHGGLSPYMTTIDDIDKIQYPCIIPAYGLVCDLVWSDPTVDETRDSWSMSPRGISFNFGPSIVKEEQVGPHRPRASVHQYCDEYKFACKDRVLTVFSAPNYQNQKNDGAMLRISKNHQCRLVILRTTKKKKRQEIEDDCTE</sequence>
<gene>
    <name evidence="3" type="ORF">QR680_008828</name>
</gene>
<proteinExistence type="predicted"/>
<protein>
    <recommendedName>
        <fullName evidence="2">Serine/threonine specific protein phosphatases domain-containing protein</fullName>
    </recommendedName>
</protein>
<dbReference type="InterPro" id="IPR004843">
    <property type="entry name" value="Calcineurin-like_PHP"/>
</dbReference>
<evidence type="ECO:0000259" key="2">
    <source>
        <dbReference type="SMART" id="SM00156"/>
    </source>
</evidence>
<evidence type="ECO:0000313" key="3">
    <source>
        <dbReference type="EMBL" id="KAK0424750.1"/>
    </source>
</evidence>
<dbReference type="GO" id="GO:0004722">
    <property type="term" value="F:protein serine/threonine phosphatase activity"/>
    <property type="evidence" value="ECO:0007669"/>
    <property type="project" value="TreeGrafter"/>
</dbReference>
<dbReference type="PRINTS" id="PR00114">
    <property type="entry name" value="STPHPHTASE"/>
</dbReference>
<dbReference type="Proteomes" id="UP001175271">
    <property type="component" value="Unassembled WGS sequence"/>
</dbReference>
<dbReference type="InterPro" id="IPR029052">
    <property type="entry name" value="Metallo-depent_PP-like"/>
</dbReference>
<evidence type="ECO:0000256" key="1">
    <source>
        <dbReference type="SAM" id="MobiDB-lite"/>
    </source>
</evidence>
<dbReference type="EMBL" id="JAUCMV010000001">
    <property type="protein sequence ID" value="KAK0424750.1"/>
    <property type="molecule type" value="Genomic_DNA"/>
</dbReference>
<reference evidence="3" key="1">
    <citation type="submission" date="2023-06" db="EMBL/GenBank/DDBJ databases">
        <title>Genomic analysis of the entomopathogenic nematode Steinernema hermaphroditum.</title>
        <authorList>
            <person name="Schwarz E.M."/>
            <person name="Heppert J.K."/>
            <person name="Baniya A."/>
            <person name="Schwartz H.T."/>
            <person name="Tan C.-H."/>
            <person name="Antoshechkin I."/>
            <person name="Sternberg P.W."/>
            <person name="Goodrich-Blair H."/>
            <person name="Dillman A.R."/>
        </authorList>
    </citation>
    <scope>NUCLEOTIDE SEQUENCE</scope>
    <source>
        <strain evidence="3">PS9179</strain>
        <tissue evidence="3">Whole animal</tissue>
    </source>
</reference>
<dbReference type="PANTHER" id="PTHR11668">
    <property type="entry name" value="SERINE/THREONINE PROTEIN PHOSPHATASE"/>
    <property type="match status" value="1"/>
</dbReference>
<accession>A0AA39II26</accession>
<feature type="compositionally biased region" description="Basic and acidic residues" evidence="1">
    <location>
        <begin position="73"/>
        <end position="83"/>
    </location>
</feature>
<dbReference type="InterPro" id="IPR050341">
    <property type="entry name" value="PP1_catalytic_subunit"/>
</dbReference>
<evidence type="ECO:0000313" key="4">
    <source>
        <dbReference type="Proteomes" id="UP001175271"/>
    </source>
</evidence>
<feature type="compositionally biased region" description="Acidic residues" evidence="1">
    <location>
        <begin position="27"/>
        <end position="43"/>
    </location>
</feature>
<feature type="compositionally biased region" description="Basic and acidic residues" evidence="1">
    <location>
        <begin position="9"/>
        <end position="25"/>
    </location>
</feature>
<dbReference type="SUPFAM" id="SSF56300">
    <property type="entry name" value="Metallo-dependent phosphatases"/>
    <property type="match status" value="1"/>
</dbReference>
<comment type="caution">
    <text evidence="3">The sequence shown here is derived from an EMBL/GenBank/DDBJ whole genome shotgun (WGS) entry which is preliminary data.</text>
</comment>
<dbReference type="Gene3D" id="3.60.21.10">
    <property type="match status" value="1"/>
</dbReference>
<dbReference type="GO" id="GO:0005634">
    <property type="term" value="C:nucleus"/>
    <property type="evidence" value="ECO:0007669"/>
    <property type="project" value="TreeGrafter"/>
</dbReference>
<dbReference type="GO" id="GO:0005737">
    <property type="term" value="C:cytoplasm"/>
    <property type="evidence" value="ECO:0007669"/>
    <property type="project" value="TreeGrafter"/>
</dbReference>
<organism evidence="3 4">
    <name type="scientific">Steinernema hermaphroditum</name>
    <dbReference type="NCBI Taxonomy" id="289476"/>
    <lineage>
        <taxon>Eukaryota</taxon>
        <taxon>Metazoa</taxon>
        <taxon>Ecdysozoa</taxon>
        <taxon>Nematoda</taxon>
        <taxon>Chromadorea</taxon>
        <taxon>Rhabditida</taxon>
        <taxon>Tylenchina</taxon>
        <taxon>Panagrolaimomorpha</taxon>
        <taxon>Strongyloidoidea</taxon>
        <taxon>Steinernematidae</taxon>
        <taxon>Steinernema</taxon>
    </lineage>
</organism>
<keyword evidence="4" id="KW-1185">Reference proteome</keyword>
<dbReference type="InterPro" id="IPR006186">
    <property type="entry name" value="Ser/Thr-sp_prot-phosphatase"/>
</dbReference>
<feature type="domain" description="Serine/threonine specific protein phosphatases" evidence="2">
    <location>
        <begin position="68"/>
        <end position="323"/>
    </location>
</feature>
<dbReference type="PANTHER" id="PTHR11668:SF516">
    <property type="entry name" value="SERINE_THREONINE SPECIFIC PROTEIN PHOSPHATASES DOMAIN-CONTAINING PROTEIN"/>
    <property type="match status" value="1"/>
</dbReference>
<feature type="region of interest" description="Disordered" evidence="1">
    <location>
        <begin position="71"/>
        <end position="90"/>
    </location>
</feature>
<dbReference type="Pfam" id="PF00149">
    <property type="entry name" value="Metallophos"/>
    <property type="match status" value="1"/>
</dbReference>
<dbReference type="SMART" id="SM00156">
    <property type="entry name" value="PP2Ac"/>
    <property type="match status" value="1"/>
</dbReference>